<keyword evidence="3" id="KW-1185">Reference proteome</keyword>
<reference evidence="2 3" key="1">
    <citation type="submission" date="2023-05" db="EMBL/GenBank/DDBJ databases">
        <title>B98-5 Cell Line De Novo Hybrid Assembly: An Optical Mapping Approach.</title>
        <authorList>
            <person name="Kananen K."/>
            <person name="Auerbach J.A."/>
            <person name="Kautto E."/>
            <person name="Blachly J.S."/>
        </authorList>
    </citation>
    <scope>NUCLEOTIDE SEQUENCE [LARGE SCALE GENOMIC DNA]</scope>
    <source>
        <strain evidence="2">B95-8</strain>
        <tissue evidence="2">Cell line</tissue>
    </source>
</reference>
<proteinExistence type="predicted"/>
<accession>A0ABQ9V769</accession>
<dbReference type="EMBL" id="JASSZA010000008">
    <property type="protein sequence ID" value="KAK2104513.1"/>
    <property type="molecule type" value="Genomic_DNA"/>
</dbReference>
<evidence type="ECO:0000256" key="1">
    <source>
        <dbReference type="SAM" id="MobiDB-lite"/>
    </source>
</evidence>
<name>A0ABQ9V769_SAGOE</name>
<dbReference type="Proteomes" id="UP001266305">
    <property type="component" value="Unassembled WGS sequence"/>
</dbReference>
<organism evidence="2 3">
    <name type="scientific">Saguinus oedipus</name>
    <name type="common">Cotton-top tamarin</name>
    <name type="synonym">Oedipomidas oedipus</name>
    <dbReference type="NCBI Taxonomy" id="9490"/>
    <lineage>
        <taxon>Eukaryota</taxon>
        <taxon>Metazoa</taxon>
        <taxon>Chordata</taxon>
        <taxon>Craniata</taxon>
        <taxon>Vertebrata</taxon>
        <taxon>Euteleostomi</taxon>
        <taxon>Mammalia</taxon>
        <taxon>Eutheria</taxon>
        <taxon>Euarchontoglires</taxon>
        <taxon>Primates</taxon>
        <taxon>Haplorrhini</taxon>
        <taxon>Platyrrhini</taxon>
        <taxon>Cebidae</taxon>
        <taxon>Callitrichinae</taxon>
        <taxon>Saguinus</taxon>
    </lineage>
</organism>
<comment type="caution">
    <text evidence="2">The sequence shown here is derived from an EMBL/GenBank/DDBJ whole genome shotgun (WGS) entry which is preliminary data.</text>
</comment>
<evidence type="ECO:0000313" key="3">
    <source>
        <dbReference type="Proteomes" id="UP001266305"/>
    </source>
</evidence>
<feature type="region of interest" description="Disordered" evidence="1">
    <location>
        <begin position="27"/>
        <end position="82"/>
    </location>
</feature>
<gene>
    <name evidence="2" type="ORF">P7K49_018369</name>
</gene>
<sequence length="173" mass="18501">MERMAARPGGLCAGRLGRSGVLAEEVKAANPDGGREARGYQVGSQKQAAARPVGSGRQYGCDQQTVVGPEPRPKLKQKLKRCRGNHPATVIWADLRKEAGQESRHFETGVENNLEPRVRVVAAAGKGPCARRSCRDGSGPPRSPGQSAAEDRAEVRGPEARRHPPSRAPALRT</sequence>
<protein>
    <submittedName>
        <fullName evidence="2">Uncharacterized protein</fullName>
    </submittedName>
</protein>
<evidence type="ECO:0000313" key="2">
    <source>
        <dbReference type="EMBL" id="KAK2104513.1"/>
    </source>
</evidence>
<feature type="region of interest" description="Disordered" evidence="1">
    <location>
        <begin position="126"/>
        <end position="173"/>
    </location>
</feature>
<feature type="compositionally biased region" description="Basic and acidic residues" evidence="1">
    <location>
        <begin position="149"/>
        <end position="162"/>
    </location>
</feature>